<sequence>MLYLGGKRLNEARMVLEWHGLARDLLKLPT</sequence>
<accession>A0A7S8IY14</accession>
<evidence type="ECO:0000313" key="2">
    <source>
        <dbReference type="Proteomes" id="UP000593737"/>
    </source>
</evidence>
<dbReference type="AlphaFoldDB" id="A0A7S8IY14"/>
<proteinExistence type="predicted"/>
<name>A0A7S8IY14_9BACT</name>
<organism evidence="1 2">
    <name type="scientific">Candidatus Nitrospira kreftii</name>
    <dbReference type="NCBI Taxonomy" id="2652173"/>
    <lineage>
        <taxon>Bacteria</taxon>
        <taxon>Pseudomonadati</taxon>
        <taxon>Nitrospirota</taxon>
        <taxon>Nitrospiria</taxon>
        <taxon>Nitrospirales</taxon>
        <taxon>Nitrospiraceae</taxon>
        <taxon>Nitrospira</taxon>
    </lineage>
</organism>
<dbReference type="KEGG" id="nkf:Nkreftii_000264"/>
<protein>
    <submittedName>
        <fullName evidence="1">Uncharacterized protein</fullName>
    </submittedName>
</protein>
<reference evidence="1 2" key="1">
    <citation type="journal article" date="2020" name="ISME J.">
        <title>Enrichment and physiological characterization of a novel comammox Nitrospira indicates ammonium inhibition of complete nitrification.</title>
        <authorList>
            <person name="Sakoula D."/>
            <person name="Koch H."/>
            <person name="Frank J."/>
            <person name="Jetten M.S.M."/>
            <person name="van Kessel M.A.H.J."/>
            <person name="Lucker S."/>
        </authorList>
    </citation>
    <scope>NUCLEOTIDE SEQUENCE [LARGE SCALE GENOMIC DNA]</scope>
    <source>
        <strain evidence="1">Comreactor17</strain>
    </source>
</reference>
<dbReference type="EMBL" id="CP047423">
    <property type="protein sequence ID" value="QPD02490.1"/>
    <property type="molecule type" value="Genomic_DNA"/>
</dbReference>
<evidence type="ECO:0000313" key="1">
    <source>
        <dbReference type="EMBL" id="QPD02490.1"/>
    </source>
</evidence>
<gene>
    <name evidence="1" type="ORF">Nkreftii_000264</name>
</gene>
<dbReference type="Proteomes" id="UP000593737">
    <property type="component" value="Chromosome"/>
</dbReference>